<dbReference type="AlphaFoldDB" id="A0A090FZJ4"/>
<gene>
    <name evidence="1" type="ORF">MPL3365_10066</name>
</gene>
<accession>A0A090FZJ4</accession>
<name>A0A090FZJ4_MESPL</name>
<protein>
    <submittedName>
        <fullName evidence="1">Uncharacterized protein</fullName>
    </submittedName>
</protein>
<dbReference type="Proteomes" id="UP000046122">
    <property type="component" value="Unassembled WGS sequence"/>
</dbReference>
<dbReference type="EMBL" id="CCNE01000001">
    <property type="protein sequence ID" value="CDX48849.1"/>
    <property type="molecule type" value="Genomic_DNA"/>
</dbReference>
<proteinExistence type="predicted"/>
<evidence type="ECO:0000313" key="2">
    <source>
        <dbReference type="Proteomes" id="UP000046122"/>
    </source>
</evidence>
<evidence type="ECO:0000313" key="1">
    <source>
        <dbReference type="EMBL" id="CDX48849.1"/>
    </source>
</evidence>
<reference evidence="1 2" key="1">
    <citation type="submission" date="2014-08" db="EMBL/GenBank/DDBJ databases">
        <authorList>
            <person name="Moulin Lionel"/>
        </authorList>
    </citation>
    <scope>NUCLEOTIDE SEQUENCE [LARGE SCALE GENOMIC DNA]</scope>
</reference>
<sequence length="184" mass="20527">MRGEPLLFGLPLELQDVCLQCRELLRKVRLELLDAGLHLLAQTGQIAFERSLRASEQEIANLIDRGLGMDRGFRPIGGDSSIRGFCGLLGGFHFLSSALTLTDTVTTVISNPNSCDRQPTYCRRRLSSVGRGIYAALSIVTYRNDEAHASRPTTRVGPSLSAPYHKRAWQERRLVQVRSGCRRM</sequence>
<organism evidence="1 2">
    <name type="scientific">Mesorhizobium plurifarium</name>
    <dbReference type="NCBI Taxonomy" id="69974"/>
    <lineage>
        <taxon>Bacteria</taxon>
        <taxon>Pseudomonadati</taxon>
        <taxon>Pseudomonadota</taxon>
        <taxon>Alphaproteobacteria</taxon>
        <taxon>Hyphomicrobiales</taxon>
        <taxon>Phyllobacteriaceae</taxon>
        <taxon>Mesorhizobium</taxon>
    </lineage>
</organism>